<protein>
    <recommendedName>
        <fullName evidence="2">AB hydrolase-1 domain-containing protein</fullName>
    </recommendedName>
</protein>
<dbReference type="InterPro" id="IPR029058">
    <property type="entry name" value="AB_hydrolase_fold"/>
</dbReference>
<dbReference type="InterPro" id="IPR000073">
    <property type="entry name" value="AB_hydrolase_1"/>
</dbReference>
<gene>
    <name evidence="3" type="ORF">DC3_49240</name>
</gene>
<organism evidence="3 4">
    <name type="scientific">Deinococcus cellulosilyticus (strain DSM 18568 / NBRC 106333 / KACC 11606 / 5516J-15)</name>
    <dbReference type="NCBI Taxonomy" id="1223518"/>
    <lineage>
        <taxon>Bacteria</taxon>
        <taxon>Thermotogati</taxon>
        <taxon>Deinococcota</taxon>
        <taxon>Deinococci</taxon>
        <taxon>Deinococcales</taxon>
        <taxon>Deinococcaceae</taxon>
        <taxon>Deinococcus</taxon>
    </lineage>
</organism>
<dbReference type="Gene3D" id="3.40.50.1820">
    <property type="entry name" value="alpha/beta hydrolase"/>
    <property type="match status" value="1"/>
</dbReference>
<dbReference type="PANTHER" id="PTHR43798">
    <property type="entry name" value="MONOACYLGLYCEROL LIPASE"/>
    <property type="match status" value="1"/>
</dbReference>
<evidence type="ECO:0000313" key="4">
    <source>
        <dbReference type="Proteomes" id="UP000321306"/>
    </source>
</evidence>
<evidence type="ECO:0000313" key="3">
    <source>
        <dbReference type="EMBL" id="GEM49289.1"/>
    </source>
</evidence>
<dbReference type="GO" id="GO:0016787">
    <property type="term" value="F:hydrolase activity"/>
    <property type="evidence" value="ECO:0007669"/>
    <property type="project" value="UniProtKB-KW"/>
</dbReference>
<dbReference type="PANTHER" id="PTHR43798:SF31">
    <property type="entry name" value="AB HYDROLASE SUPERFAMILY PROTEIN YCLE"/>
    <property type="match status" value="1"/>
</dbReference>
<keyword evidence="1" id="KW-0378">Hydrolase</keyword>
<dbReference type="Proteomes" id="UP000321306">
    <property type="component" value="Unassembled WGS sequence"/>
</dbReference>
<sequence length="289" mass="32753">MQNPHLGTNHINGLNLQHLEWSPAGLPMVWLTGMGHTPFVFQDIIPAFSSNFHCFAFSRRGHGRSDAPTDGDYSPQTLASDVLTFLDHLNLTDVVLVGHSIAGNEMTLAATLQPWRFRALIYLDAAYDRSGVLDRIRKDPLQSGQASPQPHTPEEFRHNAQQQYGFWTHALEADLQNMLLETEGRLHLRPLASSLLPATDQHQPDYTGIQCPALAIYALFPEDHPTEDDASQQQVAFRSEVMVPWQQASIQQFKTQCKEGQVLEWSQTHHYFFLSDPQRTVEAIRCFLR</sequence>
<proteinExistence type="predicted"/>
<dbReference type="SUPFAM" id="SSF53474">
    <property type="entry name" value="alpha/beta-Hydrolases"/>
    <property type="match status" value="1"/>
</dbReference>
<evidence type="ECO:0000259" key="2">
    <source>
        <dbReference type="Pfam" id="PF12697"/>
    </source>
</evidence>
<evidence type="ECO:0000256" key="1">
    <source>
        <dbReference type="ARBA" id="ARBA00022801"/>
    </source>
</evidence>
<name>A0A511N8X0_DEIC1</name>
<accession>A0A511N8X0</accession>
<feature type="domain" description="AB hydrolase-1" evidence="2">
    <location>
        <begin position="29"/>
        <end position="283"/>
    </location>
</feature>
<dbReference type="EMBL" id="BJXB01000031">
    <property type="protein sequence ID" value="GEM49289.1"/>
    <property type="molecule type" value="Genomic_DNA"/>
</dbReference>
<dbReference type="GO" id="GO:0016020">
    <property type="term" value="C:membrane"/>
    <property type="evidence" value="ECO:0007669"/>
    <property type="project" value="TreeGrafter"/>
</dbReference>
<dbReference type="InterPro" id="IPR050266">
    <property type="entry name" value="AB_hydrolase_sf"/>
</dbReference>
<reference evidence="3 4" key="1">
    <citation type="submission" date="2019-07" db="EMBL/GenBank/DDBJ databases">
        <title>Whole genome shotgun sequence of Deinococcus cellulosilyticus NBRC 106333.</title>
        <authorList>
            <person name="Hosoyama A."/>
            <person name="Uohara A."/>
            <person name="Ohji S."/>
            <person name="Ichikawa N."/>
        </authorList>
    </citation>
    <scope>NUCLEOTIDE SEQUENCE [LARGE SCALE GENOMIC DNA]</scope>
    <source>
        <strain evidence="3 4">NBRC 106333</strain>
    </source>
</reference>
<dbReference type="Pfam" id="PF12697">
    <property type="entry name" value="Abhydrolase_6"/>
    <property type="match status" value="1"/>
</dbReference>
<keyword evidence="4" id="KW-1185">Reference proteome</keyword>
<comment type="caution">
    <text evidence="3">The sequence shown here is derived from an EMBL/GenBank/DDBJ whole genome shotgun (WGS) entry which is preliminary data.</text>
</comment>
<dbReference type="AlphaFoldDB" id="A0A511N8X0"/>